<comment type="caution">
    <text evidence="4">The sequence shown here is derived from an EMBL/GenBank/DDBJ whole genome shotgun (WGS) entry which is preliminary data.</text>
</comment>
<proteinExistence type="predicted"/>
<dbReference type="EMBL" id="BAUJ01000005">
    <property type="protein sequence ID" value="GAD88454.1"/>
    <property type="molecule type" value="Genomic_DNA"/>
</dbReference>
<evidence type="ECO:0000259" key="3">
    <source>
        <dbReference type="Pfam" id="PF13505"/>
    </source>
</evidence>
<evidence type="ECO:0000313" key="4">
    <source>
        <dbReference type="EMBL" id="GAD88454.1"/>
    </source>
</evidence>
<dbReference type="SUPFAM" id="SSF56925">
    <property type="entry name" value="OMPA-like"/>
    <property type="match status" value="1"/>
</dbReference>
<reference evidence="4 5" key="1">
    <citation type="submission" date="2013-10" db="EMBL/GenBank/DDBJ databases">
        <authorList>
            <person name="Ichikawa N."/>
            <person name="Kimura A."/>
            <person name="Ohji S."/>
            <person name="Hosoyama A."/>
            <person name="Fujita N."/>
        </authorList>
    </citation>
    <scope>NUCLEOTIDE SEQUENCE [LARGE SCALE GENOMIC DNA]</scope>
    <source>
        <strain evidence="4 5">NBRC 102217</strain>
    </source>
</reference>
<evidence type="ECO:0000313" key="5">
    <source>
        <dbReference type="Proteomes" id="UP000017800"/>
    </source>
</evidence>
<dbReference type="Gene3D" id="2.40.160.20">
    <property type="match status" value="1"/>
</dbReference>
<organism evidence="4 5">
    <name type="scientific">Vibrio halioticoli NBRC 102217</name>
    <dbReference type="NCBI Taxonomy" id="1219072"/>
    <lineage>
        <taxon>Bacteria</taxon>
        <taxon>Pseudomonadati</taxon>
        <taxon>Pseudomonadota</taxon>
        <taxon>Gammaproteobacteria</taxon>
        <taxon>Vibrionales</taxon>
        <taxon>Vibrionaceae</taxon>
        <taxon>Vibrio</taxon>
    </lineage>
</organism>
<feature type="chain" id="PRO_5004732569" description="Outer membrane protein beta-barrel domain-containing protein" evidence="2">
    <location>
        <begin position="22"/>
        <end position="223"/>
    </location>
</feature>
<dbReference type="RefSeq" id="WP_023402840.1">
    <property type="nucleotide sequence ID" value="NZ_BAUJ01000005.1"/>
</dbReference>
<sequence>MKKYNLVALCGIALLSSSAFASSDPSGFYVLGAVGTTGIDDGGYTDDFNDNVNISQPSFDSELETKGSTKTYSMGYQINRIVGVEATYMDYGRINLNQKSAGVSTGSSQVFAPESFSVSANLGYSFHNGLRPFAKIGISYIDFGVEDAGNSSFKDINGHGGIHIGAGVEYALDLGENHGNVLFRTGVEGDIANVELEGSQGAFIEDNYNWSIATLYAGVGYRF</sequence>
<dbReference type="AlphaFoldDB" id="V5F034"/>
<dbReference type="Proteomes" id="UP000017800">
    <property type="component" value="Unassembled WGS sequence"/>
</dbReference>
<dbReference type="Pfam" id="PF13505">
    <property type="entry name" value="OMP_b-brl"/>
    <property type="match status" value="1"/>
</dbReference>
<evidence type="ECO:0000256" key="1">
    <source>
        <dbReference type="ARBA" id="ARBA00022729"/>
    </source>
</evidence>
<name>V5F034_9VIBR</name>
<reference evidence="4 5" key="2">
    <citation type="submission" date="2013-11" db="EMBL/GenBank/DDBJ databases">
        <title>Whole genome shotgun sequence of Vibrio halioticoli NBRC 102217.</title>
        <authorList>
            <person name="Isaki S."/>
            <person name="Kimura A."/>
            <person name="Ohji S."/>
            <person name="Hosoyama A."/>
            <person name="Fujita N."/>
            <person name="Hashimoto M."/>
            <person name="Hosoyama Y."/>
            <person name="Yamazoe A."/>
        </authorList>
    </citation>
    <scope>NUCLEOTIDE SEQUENCE [LARGE SCALE GENOMIC DNA]</scope>
    <source>
        <strain evidence="4 5">NBRC 102217</strain>
    </source>
</reference>
<feature type="domain" description="Outer membrane protein beta-barrel" evidence="3">
    <location>
        <begin position="8"/>
        <end position="223"/>
    </location>
</feature>
<protein>
    <recommendedName>
        <fullName evidence="3">Outer membrane protein beta-barrel domain-containing protein</fullName>
    </recommendedName>
</protein>
<keyword evidence="5" id="KW-1185">Reference proteome</keyword>
<evidence type="ECO:0000256" key="2">
    <source>
        <dbReference type="SAM" id="SignalP"/>
    </source>
</evidence>
<dbReference type="InterPro" id="IPR011250">
    <property type="entry name" value="OMP/PagP_B-barrel"/>
</dbReference>
<dbReference type="eggNOG" id="COG3637">
    <property type="taxonomic scope" value="Bacteria"/>
</dbReference>
<feature type="signal peptide" evidence="2">
    <location>
        <begin position="1"/>
        <end position="21"/>
    </location>
</feature>
<keyword evidence="1 2" id="KW-0732">Signal</keyword>
<dbReference type="InterPro" id="IPR027385">
    <property type="entry name" value="Beta-barrel_OMP"/>
</dbReference>
<accession>V5F034</accession>
<gene>
    <name evidence="4" type="ORF">VHA01S_005_00570</name>
</gene>